<dbReference type="Proteomes" id="UP000183263">
    <property type="component" value="Unassembled WGS sequence"/>
</dbReference>
<dbReference type="InterPro" id="IPR029069">
    <property type="entry name" value="HotDog_dom_sf"/>
</dbReference>
<dbReference type="InterPro" id="IPR039569">
    <property type="entry name" value="FAS1-like_DH_region"/>
</dbReference>
<evidence type="ECO:0000313" key="4">
    <source>
        <dbReference type="Proteomes" id="UP000183263"/>
    </source>
</evidence>
<dbReference type="EMBL" id="FNDN01000001">
    <property type="protein sequence ID" value="SDH21181.1"/>
    <property type="molecule type" value="Genomic_DNA"/>
</dbReference>
<sequence length="223" mass="23954">MLRDSAEAIAVMNDTECGTGATTPMTAIVASCTMARVTATDLDAPRIDAACTDATAGDATESEIIGRIHRLPLRYEVSREKIREFATAVLDAHPAHRDEAAAAGLGHAALVASPTFLAVLAGHTQQYLFDNVLVGFDLSQVMQADQRFSFARPVVAGDVLSTDVAVESVRRMAGSSMFTIRNDFRDEAERLVARSWTTLVGRDGVEVDPAIAEFVRGVMRVEV</sequence>
<feature type="domain" description="FAS1-like dehydratase" evidence="2">
    <location>
        <begin position="72"/>
        <end position="192"/>
    </location>
</feature>
<dbReference type="PANTHER" id="PTHR43437:SF3">
    <property type="entry name" value="HYDROXYACYL-THIOESTER DEHYDRATASE TYPE 2, MITOCHONDRIAL"/>
    <property type="match status" value="1"/>
</dbReference>
<dbReference type="GO" id="GO:0019171">
    <property type="term" value="F:(3R)-hydroxyacyl-[acyl-carrier-protein] dehydratase activity"/>
    <property type="evidence" value="ECO:0007669"/>
    <property type="project" value="TreeGrafter"/>
</dbReference>
<dbReference type="GO" id="GO:0006633">
    <property type="term" value="P:fatty acid biosynthetic process"/>
    <property type="evidence" value="ECO:0007669"/>
    <property type="project" value="TreeGrafter"/>
</dbReference>
<dbReference type="InterPro" id="IPR050965">
    <property type="entry name" value="UPF0336/Enoyl-CoA_hydratase"/>
</dbReference>
<reference evidence="3 4" key="1">
    <citation type="submission" date="2016-10" db="EMBL/GenBank/DDBJ databases">
        <authorList>
            <person name="de Groot N.N."/>
        </authorList>
    </citation>
    <scope>NUCLEOTIDE SEQUENCE [LARGE SCALE GENOMIC DNA]</scope>
    <source>
        <strain evidence="3 4">DSM 44892</strain>
    </source>
</reference>
<keyword evidence="4" id="KW-1185">Reference proteome</keyword>
<evidence type="ECO:0000256" key="1">
    <source>
        <dbReference type="HAMAP-Rule" id="MF_00799"/>
    </source>
</evidence>
<dbReference type="InterPro" id="IPR016709">
    <property type="entry name" value="HadA-like"/>
</dbReference>
<protein>
    <recommendedName>
        <fullName evidence="1">UPF0336 protein SAMN05444695_101450</fullName>
    </recommendedName>
</protein>
<dbReference type="Gene3D" id="3.10.129.10">
    <property type="entry name" value="Hotdog Thioesterase"/>
    <property type="match status" value="1"/>
</dbReference>
<dbReference type="CDD" id="cd03441">
    <property type="entry name" value="R_hydratase_like"/>
    <property type="match status" value="1"/>
</dbReference>
<organism evidence="3 4">
    <name type="scientific">Rhodococcus triatomae</name>
    <dbReference type="NCBI Taxonomy" id="300028"/>
    <lineage>
        <taxon>Bacteria</taxon>
        <taxon>Bacillati</taxon>
        <taxon>Actinomycetota</taxon>
        <taxon>Actinomycetes</taxon>
        <taxon>Mycobacteriales</taxon>
        <taxon>Nocardiaceae</taxon>
        <taxon>Rhodococcus</taxon>
    </lineage>
</organism>
<gene>
    <name evidence="3" type="ORF">SAMN05444695_101450</name>
</gene>
<dbReference type="Pfam" id="PF13452">
    <property type="entry name" value="FAS1_DH_region"/>
    <property type="match status" value="1"/>
</dbReference>
<evidence type="ECO:0000259" key="2">
    <source>
        <dbReference type="Pfam" id="PF13452"/>
    </source>
</evidence>
<name>A0A1G8AJR1_9NOCA</name>
<accession>A0A1G8AJR1</accession>
<evidence type="ECO:0000313" key="3">
    <source>
        <dbReference type="EMBL" id="SDH21181.1"/>
    </source>
</evidence>
<comment type="similarity">
    <text evidence="1">Belongs to the UPF0336 family.</text>
</comment>
<dbReference type="AlphaFoldDB" id="A0A1G8AJR1"/>
<dbReference type="PANTHER" id="PTHR43437">
    <property type="entry name" value="HYDROXYACYL-THIOESTER DEHYDRATASE TYPE 2, MITOCHONDRIAL-RELATED"/>
    <property type="match status" value="1"/>
</dbReference>
<dbReference type="SUPFAM" id="SSF54637">
    <property type="entry name" value="Thioesterase/thiol ester dehydrase-isomerase"/>
    <property type="match status" value="1"/>
</dbReference>
<dbReference type="HAMAP" id="MF_00799">
    <property type="entry name" value="UPF0336"/>
    <property type="match status" value="1"/>
</dbReference>
<proteinExistence type="inferred from homology"/>
<dbReference type="PROSITE" id="PS51257">
    <property type="entry name" value="PROKAR_LIPOPROTEIN"/>
    <property type="match status" value="1"/>
</dbReference>